<sequence>MPAHERLRHHKAKIQYRAWKETIFQMMEQGYSKRLIHEELTKDGRISMAYITLCQFIRNSKKQAPACPAPENKSKAPPAASPAQPKIIKANKYIGKLLCFRAPR</sequence>
<protein>
    <recommendedName>
        <fullName evidence="3">Transposase</fullName>
    </recommendedName>
</protein>
<organism evidence="2">
    <name type="scientific">uncultured delta proteobacterium</name>
    <dbReference type="NCBI Taxonomy" id="34034"/>
    <lineage>
        <taxon>Bacteria</taxon>
        <taxon>Deltaproteobacteria</taxon>
        <taxon>environmental samples</taxon>
    </lineage>
</organism>
<accession>A0A212K7N4</accession>
<proteinExistence type="predicted"/>
<reference evidence="2" key="1">
    <citation type="submission" date="2016-04" db="EMBL/GenBank/DDBJ databases">
        <authorList>
            <person name="Evans L.H."/>
            <person name="Alamgir A."/>
            <person name="Owens N."/>
            <person name="Weber N.D."/>
            <person name="Virtaneva K."/>
            <person name="Barbian K."/>
            <person name="Babar A."/>
            <person name="Rosenke K."/>
        </authorList>
    </citation>
    <scope>NUCLEOTIDE SEQUENCE</scope>
    <source>
        <strain evidence="2">86</strain>
    </source>
</reference>
<evidence type="ECO:0000313" key="2">
    <source>
        <dbReference type="EMBL" id="SBW07515.1"/>
    </source>
</evidence>
<evidence type="ECO:0000256" key="1">
    <source>
        <dbReference type="SAM" id="MobiDB-lite"/>
    </source>
</evidence>
<feature type="compositionally biased region" description="Low complexity" evidence="1">
    <location>
        <begin position="69"/>
        <end position="83"/>
    </location>
</feature>
<name>A0A212K7N4_9DELT</name>
<gene>
    <name evidence="2" type="ORF">KL86DPRO_30070</name>
</gene>
<dbReference type="EMBL" id="FLUQ01000003">
    <property type="protein sequence ID" value="SBW07515.1"/>
    <property type="molecule type" value="Genomic_DNA"/>
</dbReference>
<evidence type="ECO:0008006" key="3">
    <source>
        <dbReference type="Google" id="ProtNLM"/>
    </source>
</evidence>
<feature type="region of interest" description="Disordered" evidence="1">
    <location>
        <begin position="64"/>
        <end position="83"/>
    </location>
</feature>
<dbReference type="AlphaFoldDB" id="A0A212K7N4"/>
<dbReference type="InterPro" id="IPR035225">
    <property type="entry name" value="DUF5338"/>
</dbReference>
<dbReference type="Pfam" id="PF17273">
    <property type="entry name" value="DUF5338"/>
    <property type="match status" value="1"/>
</dbReference>